<feature type="chain" id="PRO_5001645189" evidence="2">
    <location>
        <begin position="20"/>
        <end position="172"/>
    </location>
</feature>
<dbReference type="HOGENOM" id="CLU_092528_0_0_1"/>
<dbReference type="STRING" id="930990.A0A067N0J5"/>
<accession>A0A067N0J5</accession>
<protein>
    <submittedName>
        <fullName evidence="3">Uncharacterized protein</fullName>
    </submittedName>
</protein>
<evidence type="ECO:0000256" key="1">
    <source>
        <dbReference type="SAM" id="MobiDB-lite"/>
    </source>
</evidence>
<sequence length="172" mass="17929">MHALTILAVSLSIYGAVLSLPTLRGRADPDNTVVINSDTSYCLIVPRNPHTNIGDSEQPGGEQAYCSVQYDTPTGVNGGRVVQLTGCIDPSTLDRLNPDDGGGQYDSSGGDGGLGNPAGSQCVGYNHYVEILEPSANRGCIRCCDDPDDCPLDQDTAGCQAIIPGNYFGCTS</sequence>
<feature type="signal peptide" evidence="2">
    <location>
        <begin position="1"/>
        <end position="19"/>
    </location>
</feature>
<gene>
    <name evidence="3" type="ORF">BOTBODRAFT_182841</name>
</gene>
<dbReference type="Proteomes" id="UP000027195">
    <property type="component" value="Unassembled WGS sequence"/>
</dbReference>
<feature type="compositionally biased region" description="Gly residues" evidence="1">
    <location>
        <begin position="100"/>
        <end position="111"/>
    </location>
</feature>
<name>A0A067N0J5_BOTB1</name>
<evidence type="ECO:0000313" key="4">
    <source>
        <dbReference type="Proteomes" id="UP000027195"/>
    </source>
</evidence>
<organism evidence="3 4">
    <name type="scientific">Botryobasidium botryosum (strain FD-172 SS1)</name>
    <dbReference type="NCBI Taxonomy" id="930990"/>
    <lineage>
        <taxon>Eukaryota</taxon>
        <taxon>Fungi</taxon>
        <taxon>Dikarya</taxon>
        <taxon>Basidiomycota</taxon>
        <taxon>Agaricomycotina</taxon>
        <taxon>Agaricomycetes</taxon>
        <taxon>Cantharellales</taxon>
        <taxon>Botryobasidiaceae</taxon>
        <taxon>Botryobasidium</taxon>
    </lineage>
</organism>
<dbReference type="EMBL" id="KL198016">
    <property type="protein sequence ID" value="KDQ21528.1"/>
    <property type="molecule type" value="Genomic_DNA"/>
</dbReference>
<evidence type="ECO:0000256" key="2">
    <source>
        <dbReference type="SAM" id="SignalP"/>
    </source>
</evidence>
<feature type="region of interest" description="Disordered" evidence="1">
    <location>
        <begin position="92"/>
        <end position="111"/>
    </location>
</feature>
<keyword evidence="2" id="KW-0732">Signal</keyword>
<dbReference type="OrthoDB" id="3044029at2759"/>
<dbReference type="AlphaFoldDB" id="A0A067N0J5"/>
<proteinExistence type="predicted"/>
<evidence type="ECO:0000313" key="3">
    <source>
        <dbReference type="EMBL" id="KDQ21528.1"/>
    </source>
</evidence>
<keyword evidence="4" id="KW-1185">Reference proteome</keyword>
<dbReference type="InParanoid" id="A0A067N0J5"/>
<reference evidence="4" key="1">
    <citation type="journal article" date="2014" name="Proc. Natl. Acad. Sci. U.S.A.">
        <title>Extensive sampling of basidiomycete genomes demonstrates inadequacy of the white-rot/brown-rot paradigm for wood decay fungi.</title>
        <authorList>
            <person name="Riley R."/>
            <person name="Salamov A.A."/>
            <person name="Brown D.W."/>
            <person name="Nagy L.G."/>
            <person name="Floudas D."/>
            <person name="Held B.W."/>
            <person name="Levasseur A."/>
            <person name="Lombard V."/>
            <person name="Morin E."/>
            <person name="Otillar R."/>
            <person name="Lindquist E.A."/>
            <person name="Sun H."/>
            <person name="LaButti K.M."/>
            <person name="Schmutz J."/>
            <person name="Jabbour D."/>
            <person name="Luo H."/>
            <person name="Baker S.E."/>
            <person name="Pisabarro A.G."/>
            <person name="Walton J.D."/>
            <person name="Blanchette R.A."/>
            <person name="Henrissat B."/>
            <person name="Martin F."/>
            <person name="Cullen D."/>
            <person name="Hibbett D.S."/>
            <person name="Grigoriev I.V."/>
        </authorList>
    </citation>
    <scope>NUCLEOTIDE SEQUENCE [LARGE SCALE GENOMIC DNA]</scope>
    <source>
        <strain evidence="4">FD-172 SS1</strain>
    </source>
</reference>